<dbReference type="InterPro" id="IPR052158">
    <property type="entry name" value="INH-QAR"/>
</dbReference>
<evidence type="ECO:0000313" key="6">
    <source>
        <dbReference type="Proteomes" id="UP001500975"/>
    </source>
</evidence>
<dbReference type="SUPFAM" id="SSF46689">
    <property type="entry name" value="Homeodomain-like"/>
    <property type="match status" value="2"/>
</dbReference>
<dbReference type="PROSITE" id="PS01124">
    <property type="entry name" value="HTH_ARAC_FAMILY_2"/>
    <property type="match status" value="1"/>
</dbReference>
<name>A0ABP8HRV5_9BURK</name>
<dbReference type="SMART" id="SM00342">
    <property type="entry name" value="HTH_ARAC"/>
    <property type="match status" value="1"/>
</dbReference>
<dbReference type="PRINTS" id="PR00032">
    <property type="entry name" value="HTHARAC"/>
</dbReference>
<feature type="domain" description="HTH araC/xylS-type" evidence="4">
    <location>
        <begin position="213"/>
        <end position="311"/>
    </location>
</feature>
<keyword evidence="6" id="KW-1185">Reference proteome</keyword>
<evidence type="ECO:0000313" key="5">
    <source>
        <dbReference type="EMBL" id="GAA4343378.1"/>
    </source>
</evidence>
<dbReference type="InterPro" id="IPR018060">
    <property type="entry name" value="HTH_AraC"/>
</dbReference>
<gene>
    <name evidence="5" type="ORF">GCM10023165_25780</name>
</gene>
<dbReference type="SUPFAM" id="SSF52317">
    <property type="entry name" value="Class I glutamine amidotransferase-like"/>
    <property type="match status" value="1"/>
</dbReference>
<dbReference type="PROSITE" id="PS00041">
    <property type="entry name" value="HTH_ARAC_FAMILY_1"/>
    <property type="match status" value="1"/>
</dbReference>
<evidence type="ECO:0000256" key="1">
    <source>
        <dbReference type="ARBA" id="ARBA00023015"/>
    </source>
</evidence>
<reference evidence="6" key="1">
    <citation type="journal article" date="2019" name="Int. J. Syst. Evol. Microbiol.">
        <title>The Global Catalogue of Microorganisms (GCM) 10K type strain sequencing project: providing services to taxonomists for standard genome sequencing and annotation.</title>
        <authorList>
            <consortium name="The Broad Institute Genomics Platform"/>
            <consortium name="The Broad Institute Genome Sequencing Center for Infectious Disease"/>
            <person name="Wu L."/>
            <person name="Ma J."/>
        </authorList>
    </citation>
    <scope>NUCLEOTIDE SEQUENCE [LARGE SCALE GENOMIC DNA]</scope>
    <source>
        <strain evidence="6">JCM 17804</strain>
    </source>
</reference>
<dbReference type="InterPro" id="IPR018062">
    <property type="entry name" value="HTH_AraC-typ_CS"/>
</dbReference>
<evidence type="ECO:0000259" key="4">
    <source>
        <dbReference type="PROSITE" id="PS01124"/>
    </source>
</evidence>
<dbReference type="InterPro" id="IPR029062">
    <property type="entry name" value="Class_I_gatase-like"/>
</dbReference>
<dbReference type="PANTHER" id="PTHR43130">
    <property type="entry name" value="ARAC-FAMILY TRANSCRIPTIONAL REGULATOR"/>
    <property type="match status" value="1"/>
</dbReference>
<sequence length="325" mass="35671">MVYGLYEMFKGAGRDWPVVVEGQFGQSVLDPVIVAAQPGPITTCNGLPIRVDMPMSDCPVPDVVCVPESMLGLDERATGTFEREAAWLRRCHAAGSLMTAACSGAMLLAQAGLLDGHEATTHWAYCETMQRRHPAVRVQPQRALMVTGEGHRLVMAGGGSSWMDLGLYVIARCVDVETAMQVARIMLIDWHQVGQQPFARVARSRQTEDALIGRCQAWIADHYADPAPVAAMAQLSGLPARSFQRRFRQATGMAPLEYVHTMRIEEAKHLLETGDLPVAAVAQEVGYDDAAFFGRLFRRQVNLTPPQYRRRFGGLRAALSGKVHA</sequence>
<dbReference type="Pfam" id="PF01965">
    <property type="entry name" value="DJ-1_PfpI"/>
    <property type="match status" value="1"/>
</dbReference>
<accession>A0ABP8HRV5</accession>
<keyword evidence="3" id="KW-0804">Transcription</keyword>
<keyword evidence="1" id="KW-0805">Transcription regulation</keyword>
<comment type="caution">
    <text evidence="5">The sequence shown here is derived from an EMBL/GenBank/DDBJ whole genome shotgun (WGS) entry which is preliminary data.</text>
</comment>
<dbReference type="PANTHER" id="PTHR43130:SF3">
    <property type="entry name" value="HTH-TYPE TRANSCRIPTIONAL REGULATOR RV1931C"/>
    <property type="match status" value="1"/>
</dbReference>
<dbReference type="Gene3D" id="3.40.50.880">
    <property type="match status" value="1"/>
</dbReference>
<dbReference type="EMBL" id="BAABGJ010000021">
    <property type="protein sequence ID" value="GAA4343378.1"/>
    <property type="molecule type" value="Genomic_DNA"/>
</dbReference>
<dbReference type="Proteomes" id="UP001500975">
    <property type="component" value="Unassembled WGS sequence"/>
</dbReference>
<keyword evidence="2" id="KW-0238">DNA-binding</keyword>
<proteinExistence type="predicted"/>
<evidence type="ECO:0000256" key="2">
    <source>
        <dbReference type="ARBA" id="ARBA00023125"/>
    </source>
</evidence>
<protein>
    <submittedName>
        <fullName evidence="5">Helix-turn-helix domain-containing protein</fullName>
    </submittedName>
</protein>
<dbReference type="InterPro" id="IPR009057">
    <property type="entry name" value="Homeodomain-like_sf"/>
</dbReference>
<dbReference type="InterPro" id="IPR020449">
    <property type="entry name" value="Tscrpt_reg_AraC-type_HTH"/>
</dbReference>
<dbReference type="InterPro" id="IPR002818">
    <property type="entry name" value="DJ-1/PfpI"/>
</dbReference>
<dbReference type="Pfam" id="PF12833">
    <property type="entry name" value="HTH_18"/>
    <property type="match status" value="1"/>
</dbReference>
<evidence type="ECO:0000256" key="3">
    <source>
        <dbReference type="ARBA" id="ARBA00023163"/>
    </source>
</evidence>
<dbReference type="Gene3D" id="1.10.10.60">
    <property type="entry name" value="Homeodomain-like"/>
    <property type="match status" value="2"/>
</dbReference>
<organism evidence="5 6">
    <name type="scientific">Variovorax defluvii</name>
    <dbReference type="NCBI Taxonomy" id="913761"/>
    <lineage>
        <taxon>Bacteria</taxon>
        <taxon>Pseudomonadati</taxon>
        <taxon>Pseudomonadota</taxon>
        <taxon>Betaproteobacteria</taxon>
        <taxon>Burkholderiales</taxon>
        <taxon>Comamonadaceae</taxon>
        <taxon>Variovorax</taxon>
    </lineage>
</organism>